<proteinExistence type="predicted"/>
<keyword evidence="1" id="KW-1185">Reference proteome</keyword>
<evidence type="ECO:0000313" key="1">
    <source>
        <dbReference type="Proteomes" id="UP000887565"/>
    </source>
</evidence>
<dbReference type="AlphaFoldDB" id="A0A915HP23"/>
<reference evidence="2" key="1">
    <citation type="submission" date="2022-11" db="UniProtKB">
        <authorList>
            <consortium name="WormBaseParasite"/>
        </authorList>
    </citation>
    <scope>IDENTIFICATION</scope>
</reference>
<dbReference type="Proteomes" id="UP000887565">
    <property type="component" value="Unplaced"/>
</dbReference>
<evidence type="ECO:0000313" key="2">
    <source>
        <dbReference type="WBParaSite" id="nRc.2.0.1.t03261-RA"/>
    </source>
</evidence>
<organism evidence="1 2">
    <name type="scientific">Romanomermis culicivorax</name>
    <name type="common">Nematode worm</name>
    <dbReference type="NCBI Taxonomy" id="13658"/>
    <lineage>
        <taxon>Eukaryota</taxon>
        <taxon>Metazoa</taxon>
        <taxon>Ecdysozoa</taxon>
        <taxon>Nematoda</taxon>
        <taxon>Enoplea</taxon>
        <taxon>Dorylaimia</taxon>
        <taxon>Mermithida</taxon>
        <taxon>Mermithoidea</taxon>
        <taxon>Mermithidae</taxon>
        <taxon>Romanomermis</taxon>
    </lineage>
</organism>
<dbReference type="WBParaSite" id="nRc.2.0.1.t03261-RA">
    <property type="protein sequence ID" value="nRc.2.0.1.t03261-RA"/>
    <property type="gene ID" value="nRc.2.0.1.g03261"/>
</dbReference>
<accession>A0A915HP23</accession>
<sequence>MLQQAMMKYKGLHTDSNGENQTNAGMLFSTALEKLCPKRPCVVMVFSRHHREINKNDLINP</sequence>
<name>A0A915HP23_ROMCU</name>
<protein>
    <submittedName>
        <fullName evidence="2">Uncharacterized protein</fullName>
    </submittedName>
</protein>